<dbReference type="InterPro" id="IPR009722">
    <property type="entry name" value="YjiK/CarP"/>
</dbReference>
<protein>
    <submittedName>
        <fullName evidence="5">DNA-binding protein</fullName>
    </submittedName>
</protein>
<name>A0A4P9VTN0_9GAMM</name>
<comment type="subcellular location">
    <subcellularLocation>
        <location evidence="1">Cell membrane</location>
    </subcellularLocation>
</comment>
<reference evidence="5 6" key="1">
    <citation type="submission" date="2017-04" db="EMBL/GenBank/DDBJ databases">
        <title>Draft genome sequence of Zooshikella ganghwensis VG4 isolated from Red Sea sediments.</title>
        <authorList>
            <person name="Rehman Z."/>
            <person name="Alam I."/>
            <person name="Kamau A."/>
            <person name="Bajic V."/>
            <person name="Leiknes T."/>
        </authorList>
    </citation>
    <scope>NUCLEOTIDE SEQUENCE [LARGE SCALE GENOMIC DNA]</scope>
    <source>
        <strain evidence="5 6">VG4</strain>
    </source>
</reference>
<dbReference type="GO" id="GO:0003677">
    <property type="term" value="F:DNA binding"/>
    <property type="evidence" value="ECO:0007669"/>
    <property type="project" value="UniProtKB-KW"/>
</dbReference>
<keyword evidence="5" id="KW-0238">DNA-binding</keyword>
<organism evidence="5 6">
    <name type="scientific">Zooshikella ganghwensis</name>
    <dbReference type="NCBI Taxonomy" id="202772"/>
    <lineage>
        <taxon>Bacteria</taxon>
        <taxon>Pseudomonadati</taxon>
        <taxon>Pseudomonadota</taxon>
        <taxon>Gammaproteobacteria</taxon>
        <taxon>Oceanospirillales</taxon>
        <taxon>Zooshikellaceae</taxon>
        <taxon>Zooshikella</taxon>
    </lineage>
</organism>
<dbReference type="AlphaFoldDB" id="A0A4P9VTN0"/>
<keyword evidence="3" id="KW-1003">Cell membrane</keyword>
<dbReference type="EMBL" id="NDXW01000001">
    <property type="protein sequence ID" value="RDH46526.1"/>
    <property type="molecule type" value="Genomic_DNA"/>
</dbReference>
<dbReference type="InterPro" id="IPR011042">
    <property type="entry name" value="6-blade_b-propeller_TolB-like"/>
</dbReference>
<evidence type="ECO:0000313" key="5">
    <source>
        <dbReference type="EMBL" id="RDH46526.1"/>
    </source>
</evidence>
<dbReference type="RefSeq" id="WP_038290317.1">
    <property type="nucleotide sequence ID" value="NZ_JAEVHG010000009.1"/>
</dbReference>
<comment type="similarity">
    <text evidence="2">Belongs to the YjiK family.</text>
</comment>
<evidence type="ECO:0000256" key="3">
    <source>
        <dbReference type="ARBA" id="ARBA00022475"/>
    </source>
</evidence>
<dbReference type="Pfam" id="PF06977">
    <property type="entry name" value="SdiA-regulated"/>
    <property type="match status" value="1"/>
</dbReference>
<dbReference type="GO" id="GO:0005886">
    <property type="term" value="C:plasma membrane"/>
    <property type="evidence" value="ECO:0007669"/>
    <property type="project" value="UniProtKB-SubCell"/>
</dbReference>
<evidence type="ECO:0000256" key="2">
    <source>
        <dbReference type="ARBA" id="ARBA00009852"/>
    </source>
</evidence>
<keyword evidence="6" id="KW-1185">Reference proteome</keyword>
<gene>
    <name evidence="5" type="ORF">B9G39_25405</name>
</gene>
<proteinExistence type="inferred from homology"/>
<evidence type="ECO:0000256" key="4">
    <source>
        <dbReference type="ARBA" id="ARBA00023136"/>
    </source>
</evidence>
<dbReference type="SUPFAM" id="SSF50956">
    <property type="entry name" value="Thermostable phytase (3-phytase)"/>
    <property type="match status" value="1"/>
</dbReference>
<comment type="caution">
    <text evidence="5">The sequence shown here is derived from an EMBL/GenBank/DDBJ whole genome shotgun (WGS) entry which is preliminary data.</text>
</comment>
<evidence type="ECO:0000256" key="1">
    <source>
        <dbReference type="ARBA" id="ARBA00004236"/>
    </source>
</evidence>
<dbReference type="Proteomes" id="UP000257039">
    <property type="component" value="Unassembled WGS sequence"/>
</dbReference>
<keyword evidence="4" id="KW-0472">Membrane</keyword>
<dbReference type="Gene3D" id="2.120.10.30">
    <property type="entry name" value="TolB, C-terminal domain"/>
    <property type="match status" value="1"/>
</dbReference>
<sequence>MMRLLKRSIVVLLALFLCWTGEYVFGWGSRLQSIMLSLTTSEQQKQQSIWLPSYSVDIEALPLSGVDNNVSGITYSPKQDSLFVIVNQPPTVLELDKHGGVVRKIALEGFHDTEAIAYIGGDQFAIAEEREQRITLVEITKDTDKIKRDSQPQIQLVFGPKTNKGFEGIAADQTANRIIVVKERSPLKIYEIFRLKHEETGNFSLRVEMPDSLRWSSLFMADLSGLHFDHKTRNLLLLSDESKRVTEVNASGETVSMLELRHGYGGLARHIPQAEGVTLDDENNLYVVSEPNLLYRFRKVVQ</sequence>
<accession>A0A4P9VTN0</accession>
<evidence type="ECO:0000313" key="6">
    <source>
        <dbReference type="Proteomes" id="UP000257039"/>
    </source>
</evidence>
<dbReference type="CDD" id="cd09971">
    <property type="entry name" value="SdiA-regulated"/>
    <property type="match status" value="1"/>
</dbReference>